<proteinExistence type="predicted"/>
<evidence type="ECO:0000313" key="1">
    <source>
        <dbReference type="EMBL" id="QHU01491.1"/>
    </source>
</evidence>
<accession>A0A6C0J9L5</accession>
<dbReference type="AlphaFoldDB" id="A0A6C0J9L5"/>
<reference evidence="1" key="1">
    <citation type="journal article" date="2020" name="Nature">
        <title>Giant virus diversity and host interactions through global metagenomics.</title>
        <authorList>
            <person name="Schulz F."/>
            <person name="Roux S."/>
            <person name="Paez-Espino D."/>
            <person name="Jungbluth S."/>
            <person name="Walsh D.A."/>
            <person name="Denef V.J."/>
            <person name="McMahon K.D."/>
            <person name="Konstantinidis K.T."/>
            <person name="Eloe-Fadrosh E.A."/>
            <person name="Kyrpides N.C."/>
            <person name="Woyke T."/>
        </authorList>
    </citation>
    <scope>NUCLEOTIDE SEQUENCE</scope>
    <source>
        <strain evidence="1">GVMAG-M-3300025860-25</strain>
    </source>
</reference>
<organism evidence="1">
    <name type="scientific">viral metagenome</name>
    <dbReference type="NCBI Taxonomy" id="1070528"/>
    <lineage>
        <taxon>unclassified sequences</taxon>
        <taxon>metagenomes</taxon>
        <taxon>organismal metagenomes</taxon>
    </lineage>
</organism>
<name>A0A6C0J9L5_9ZZZZ</name>
<sequence length="144" mass="16874">MNSYPLCWSKKSIKDKNISLIPCISNHSFTGLSENIYAHYILSLVLLINPGAELEKIRYKIFIWEFTDRDTNEIDLYVDSITDPKNLQSPIDFIINPNLSFSLEGKDKNEFYYEVLNKIPLDFEMISNNDNDEIYIKNLIEKIK</sequence>
<protein>
    <submittedName>
        <fullName evidence="1">Uncharacterized protein</fullName>
    </submittedName>
</protein>
<dbReference type="EMBL" id="MN740343">
    <property type="protein sequence ID" value="QHU01491.1"/>
    <property type="molecule type" value="Genomic_DNA"/>
</dbReference>